<evidence type="ECO:0000313" key="3">
    <source>
        <dbReference type="Proteomes" id="UP000542674"/>
    </source>
</evidence>
<accession>A0A7W7SXN5</accession>
<dbReference type="EMBL" id="JACHJS010000001">
    <property type="protein sequence ID" value="MBB4962878.1"/>
    <property type="molecule type" value="Genomic_DNA"/>
</dbReference>
<feature type="compositionally biased region" description="Basic and acidic residues" evidence="1">
    <location>
        <begin position="153"/>
        <end position="167"/>
    </location>
</feature>
<keyword evidence="3" id="KW-1185">Reference proteome</keyword>
<dbReference type="GO" id="GO:0003677">
    <property type="term" value="F:DNA binding"/>
    <property type="evidence" value="ECO:0007669"/>
    <property type="project" value="UniProtKB-KW"/>
</dbReference>
<dbReference type="Pfam" id="PF02575">
    <property type="entry name" value="YbaB_DNA_bd"/>
    <property type="match status" value="1"/>
</dbReference>
<dbReference type="InterPro" id="IPR036894">
    <property type="entry name" value="YbaB-like_sf"/>
</dbReference>
<dbReference type="RefSeq" id="WP_184665742.1">
    <property type="nucleotide sequence ID" value="NZ_BAABAI010000004.1"/>
</dbReference>
<protein>
    <submittedName>
        <fullName evidence="2">DNA-binding protein YbaB</fullName>
    </submittedName>
</protein>
<dbReference type="InterPro" id="IPR004401">
    <property type="entry name" value="YbaB/EbfC"/>
</dbReference>
<name>A0A7W7SXN5_9PSEU</name>
<evidence type="ECO:0000313" key="2">
    <source>
        <dbReference type="EMBL" id="MBB4962878.1"/>
    </source>
</evidence>
<proteinExistence type="predicted"/>
<gene>
    <name evidence="2" type="ORF">F4559_000237</name>
</gene>
<feature type="region of interest" description="Disordered" evidence="1">
    <location>
        <begin position="138"/>
        <end position="185"/>
    </location>
</feature>
<evidence type="ECO:0000256" key="1">
    <source>
        <dbReference type="SAM" id="MobiDB-lite"/>
    </source>
</evidence>
<organism evidence="2 3">
    <name type="scientific">Saccharothrix violaceirubra</name>
    <dbReference type="NCBI Taxonomy" id="413306"/>
    <lineage>
        <taxon>Bacteria</taxon>
        <taxon>Bacillati</taxon>
        <taxon>Actinomycetota</taxon>
        <taxon>Actinomycetes</taxon>
        <taxon>Pseudonocardiales</taxon>
        <taxon>Pseudonocardiaceae</taxon>
        <taxon>Saccharothrix</taxon>
    </lineage>
</organism>
<dbReference type="SUPFAM" id="SSF82607">
    <property type="entry name" value="YbaB-like"/>
    <property type="match status" value="1"/>
</dbReference>
<reference evidence="2 3" key="1">
    <citation type="submission" date="2020-08" db="EMBL/GenBank/DDBJ databases">
        <title>Sequencing the genomes of 1000 actinobacteria strains.</title>
        <authorList>
            <person name="Klenk H.-P."/>
        </authorList>
    </citation>
    <scope>NUCLEOTIDE SEQUENCE [LARGE SCALE GENOMIC DNA]</scope>
    <source>
        <strain evidence="2 3">DSM 45084</strain>
    </source>
</reference>
<keyword evidence="2" id="KW-0238">DNA-binding</keyword>
<dbReference type="AlphaFoldDB" id="A0A7W7SXN5"/>
<comment type="caution">
    <text evidence="2">The sequence shown here is derived from an EMBL/GenBank/DDBJ whole genome shotgun (WGS) entry which is preliminary data.</text>
</comment>
<dbReference type="Proteomes" id="UP000542674">
    <property type="component" value="Unassembled WGS sequence"/>
</dbReference>
<dbReference type="Gene3D" id="3.30.1310.10">
    <property type="entry name" value="Nucleoid-associated protein YbaB-like domain"/>
    <property type="match status" value="1"/>
</dbReference>
<sequence>MSDWDDTDALAARNARLRDTVDGLMRDLRERTDGLREAQEEIAGMAGEASSADGTVTARVDSTGLLDRLDLSSRAFERTTPEQLARVITQVVREAAGGVRERVSARMTPLTSDETMVDLPDLVPGAPSLRDMFRVASRDEPVPAAEEYGGSVLRDDAPARRPVVRSDEPDEDFGDGSILKRGDRW</sequence>